<organism evidence="2 3">
    <name type="scientific">Streptomyces lonarensis</name>
    <dbReference type="NCBI Taxonomy" id="700599"/>
    <lineage>
        <taxon>Bacteria</taxon>
        <taxon>Bacillati</taxon>
        <taxon>Actinomycetota</taxon>
        <taxon>Actinomycetes</taxon>
        <taxon>Kitasatosporales</taxon>
        <taxon>Streptomycetaceae</taxon>
        <taxon>Streptomyces</taxon>
    </lineage>
</organism>
<dbReference type="RefSeq" id="WP_167973910.1">
    <property type="nucleotide sequence ID" value="NZ_JAAVJD010000261.1"/>
</dbReference>
<dbReference type="EMBL" id="JAAVJD010000261">
    <property type="protein sequence ID" value="NJQ08220.1"/>
    <property type="molecule type" value="Genomic_DNA"/>
</dbReference>
<proteinExistence type="predicted"/>
<dbReference type="AlphaFoldDB" id="A0A7X6I159"/>
<evidence type="ECO:0000256" key="1">
    <source>
        <dbReference type="SAM" id="MobiDB-lite"/>
    </source>
</evidence>
<gene>
    <name evidence="2" type="ORF">HCN56_22200</name>
</gene>
<keyword evidence="3" id="KW-1185">Reference proteome</keyword>
<comment type="caution">
    <text evidence="2">The sequence shown here is derived from an EMBL/GenBank/DDBJ whole genome shotgun (WGS) entry which is preliminary data.</text>
</comment>
<feature type="region of interest" description="Disordered" evidence="1">
    <location>
        <begin position="204"/>
        <end position="274"/>
    </location>
</feature>
<feature type="compositionally biased region" description="Low complexity" evidence="1">
    <location>
        <begin position="7"/>
        <end position="23"/>
    </location>
</feature>
<evidence type="ECO:0008006" key="4">
    <source>
        <dbReference type="Google" id="ProtNLM"/>
    </source>
</evidence>
<accession>A0A7X6I159</accession>
<reference evidence="2 3" key="1">
    <citation type="submission" date="2020-03" db="EMBL/GenBank/DDBJ databases">
        <title>Draft genome of Streptomyces sp. ventii, isolated from the Axial Seamount in the Pacific Ocean, and resequencing of the two type strains Streptomyces lonarensis strain NCL 716 and Streptomyces bohaiensis strain 11A07.</title>
        <authorList>
            <person name="Loughran R.M."/>
            <person name="Pfannmuller K.M."/>
            <person name="Wasson B.J."/>
            <person name="Deadmond M.C."/>
            <person name="Paddock B.E."/>
            <person name="Koyack M.J."/>
            <person name="Gallegos D.A."/>
            <person name="Mitchell E.A."/>
            <person name="Ushijima B."/>
            <person name="Saw J.H."/>
            <person name="Mcphail K.L."/>
            <person name="Videau P."/>
        </authorList>
    </citation>
    <scope>NUCLEOTIDE SEQUENCE [LARGE SCALE GENOMIC DNA]</scope>
    <source>
        <strain evidence="2 3">NCL716</strain>
    </source>
</reference>
<feature type="region of interest" description="Disordered" evidence="1">
    <location>
        <begin position="1"/>
        <end position="25"/>
    </location>
</feature>
<evidence type="ECO:0000313" key="2">
    <source>
        <dbReference type="EMBL" id="NJQ08220.1"/>
    </source>
</evidence>
<dbReference type="Proteomes" id="UP000578686">
    <property type="component" value="Unassembled WGS sequence"/>
</dbReference>
<feature type="compositionally biased region" description="Basic residues" evidence="1">
    <location>
        <begin position="206"/>
        <end position="226"/>
    </location>
</feature>
<sequence length="274" mass="28086">MSERRAAGTAGTAGTPAAAGERPAAVRRRPGIGRLVAAQGAVGVTAAGVALANPAGWALAGAGALALLPVLARRNGRWLDESLAHRLPRLHRLHRLHRGGADGPAARATGHRPTAAGEVPGREDLGLVHRLLPALDVVAVADRNGPELGMVADGRGSAALLELPGGVLPSLPVGLLAQWLREDPAGPAGAQLLVEQFGLPPWRPAARSRRAPGGRRSGRPNGRRRPWPVGCVGEKGHTYDDGPAPCVQWPGPGSPRGWCRGSPSPSPAAPCRVG</sequence>
<evidence type="ECO:0000313" key="3">
    <source>
        <dbReference type="Proteomes" id="UP000578686"/>
    </source>
</evidence>
<name>A0A7X6I159_9ACTN</name>
<protein>
    <recommendedName>
        <fullName evidence="4">Type VII secretion protein EccE</fullName>
    </recommendedName>
</protein>